<keyword evidence="2" id="KW-1185">Reference proteome</keyword>
<dbReference type="AlphaFoldDB" id="A0A5C5XJY7"/>
<comment type="caution">
    <text evidence="1">The sequence shown here is derived from an EMBL/GenBank/DDBJ whole genome shotgun (WGS) entry which is preliminary data.</text>
</comment>
<accession>A0A5C5XJY7</accession>
<dbReference type="OrthoDB" id="286171at2"/>
<name>A0A5C5XJY7_9PLAN</name>
<proteinExistence type="predicted"/>
<dbReference type="EMBL" id="SJPG01000001">
    <property type="protein sequence ID" value="TWT63008.1"/>
    <property type="molecule type" value="Genomic_DNA"/>
</dbReference>
<reference evidence="1 2" key="1">
    <citation type="submission" date="2019-02" db="EMBL/GenBank/DDBJ databases">
        <title>Deep-cultivation of Planctomycetes and their phenomic and genomic characterization uncovers novel biology.</title>
        <authorList>
            <person name="Wiegand S."/>
            <person name="Jogler M."/>
            <person name="Boedeker C."/>
            <person name="Pinto D."/>
            <person name="Vollmers J."/>
            <person name="Rivas-Marin E."/>
            <person name="Kohn T."/>
            <person name="Peeters S.H."/>
            <person name="Heuer A."/>
            <person name="Rast P."/>
            <person name="Oberbeckmann S."/>
            <person name="Bunk B."/>
            <person name="Jeske O."/>
            <person name="Meyerdierks A."/>
            <person name="Storesund J.E."/>
            <person name="Kallscheuer N."/>
            <person name="Luecker S."/>
            <person name="Lage O.M."/>
            <person name="Pohl T."/>
            <person name="Merkel B.J."/>
            <person name="Hornburger P."/>
            <person name="Mueller R.-W."/>
            <person name="Bruemmer F."/>
            <person name="Labrenz M."/>
            <person name="Spormann A.M."/>
            <person name="Op Den Camp H."/>
            <person name="Overmann J."/>
            <person name="Amann R."/>
            <person name="Jetten M.S.M."/>
            <person name="Mascher T."/>
            <person name="Medema M.H."/>
            <person name="Devos D.P."/>
            <person name="Kaster A.-K."/>
            <person name="Ovreas L."/>
            <person name="Rohde M."/>
            <person name="Galperin M.Y."/>
            <person name="Jogler C."/>
        </authorList>
    </citation>
    <scope>NUCLEOTIDE SEQUENCE [LARGE SCALE GENOMIC DNA]</scope>
    <source>
        <strain evidence="1 2">Pan54</strain>
    </source>
</reference>
<dbReference type="Proteomes" id="UP000316095">
    <property type="component" value="Unassembled WGS sequence"/>
</dbReference>
<dbReference type="RefSeq" id="WP_146504806.1">
    <property type="nucleotide sequence ID" value="NZ_SJPG01000001.1"/>
</dbReference>
<organism evidence="1 2">
    <name type="scientific">Rubinisphaera italica</name>
    <dbReference type="NCBI Taxonomy" id="2527969"/>
    <lineage>
        <taxon>Bacteria</taxon>
        <taxon>Pseudomonadati</taxon>
        <taxon>Planctomycetota</taxon>
        <taxon>Planctomycetia</taxon>
        <taxon>Planctomycetales</taxon>
        <taxon>Planctomycetaceae</taxon>
        <taxon>Rubinisphaera</taxon>
    </lineage>
</organism>
<protein>
    <submittedName>
        <fullName evidence="1">Uncharacterized protein</fullName>
    </submittedName>
</protein>
<evidence type="ECO:0000313" key="2">
    <source>
        <dbReference type="Proteomes" id="UP000316095"/>
    </source>
</evidence>
<gene>
    <name evidence="1" type="ORF">Pan54_37590</name>
</gene>
<sequence>MIKTSNLYWIVLFLFSSVIDIQAQPMGLLSGSELEKKLDEWTSVTFLEEDETFADLCQQISSSQSISIVLDRRLDPGRQVNLQLPISGSLREVLQKVASDQQAVVDQLGDAFVIVPEYRAQILRTLAAMHEENLKEFVRKSPSQARSQWLTRLLRRKEYSWRRLSEPRQLIESLAEEAEFAINNPEQIPHDLWRANRIPATNPIELISLFLFQYDMSFQWEEDGSMTIIPLPEQIAVTKKYRLPSAQIKTVEERFQKDFPAAKYTARGSGNIEITGSAELHDAINAWQSGKTEKESMGDIAWKDKRYTLKVERKALSVVLAYLKEAGLPVVYDLEAMKARGVEVDRLVTFETTQADAQELFEKICGPFRLPFRVTDEAILVDPQD</sequence>
<evidence type="ECO:0000313" key="1">
    <source>
        <dbReference type="EMBL" id="TWT63008.1"/>
    </source>
</evidence>